<name>A0A9N9B4U0_FUNMO</name>
<dbReference type="Proteomes" id="UP000789375">
    <property type="component" value="Unassembled WGS sequence"/>
</dbReference>
<reference evidence="1" key="1">
    <citation type="submission" date="2021-06" db="EMBL/GenBank/DDBJ databases">
        <authorList>
            <person name="Kallberg Y."/>
            <person name="Tangrot J."/>
            <person name="Rosling A."/>
        </authorList>
    </citation>
    <scope>NUCLEOTIDE SEQUENCE</scope>
    <source>
        <strain evidence="1">87-6 pot B 2015</strain>
    </source>
</reference>
<dbReference type="AlphaFoldDB" id="A0A9N9B4U0"/>
<sequence>DKIIISQQDIERLCNEIMPNSFKSISKINYKKLNSRSIRLVGCYGRNELIAKFLLVKDIINKENYESIILSFADNLSREVMPSLRPGIYLQQVLSIEKTEKANPLFLVIHWSENGCYDDSASSYRKKNMTNLHRYLTKLTDRQICLMSERDLECIDWQIISNEENDYDSEEEDEDDGLCYDFEVKKSQEQKEDFEIFPGFRVNISGLEPRQAPRSDYLNNIPLNSLVVDSVSNQTFITREIIPETKFTGSGTILFKSTYLFREYFKSKLETQKCALILDANLKMSNLEVIVKDGLGLEEILQPYYDELDKLDQEKFKRKEQQIKIIKKDALLIEKLALHMLKLEYSEFEKYLHGEYDVIEEDDIQYIQENYPEIVSKLEEVIKFIDHEPWIDLKCRFHLAKYFSENNAEDVSYEPISDQRQYFLEIFSDNSTSIYNLVKKYKKTTNSWSTSLFKPSKTNDIVKKIKEEASQISDGQFVKNISHDEQIVNAFYDEYVNWRKRNLLNSIQKILPKHPSTRFSWELDREFNHEEHELEIREVARICSEVNKMYPEGELLKIKGLEKISSYWNTESYRLFRETETLHPAQLRITIYGTRISQEDSMELEKDEFFIPTPLLHSSGRNPGVSFEIDPETYEFINISQFDKKFLVILWNKVKYGNKMELYFDSLQRLPKMIELQTPIKKLNSGPNSKIAINDSKGLIAIYSPEKALVLQEELNDIEMTDAPISDAENERVNNEASCDNTEEISDAITNNTEEIYKTISDKDEEINESISDNAEEINESISDTEKRNEANSELLYGSGGSDFVNAHIYFVEGFIKIENNKSLTILGKDTMFKRDFRIGDYLIIGEEKRQVSEIVYDNVLKIVRPSFENVKFGQWLSFGIEQITTNNGLIDVYAMVFTKYATTTPIGQIDKPLKATFVVDVSRSSKTISTYEAKIRKYVDKMFEKVKKETKKPSGHLKHFKSAYAIFENLTLDDESTEYLFGEVCDWGNIQATLITMRALEIKKFLSDAISFGYEQKEEDPFSDYEAPENANTDLDGLEQRVKPLQGRDDGTLIPDDVVLLSEIFDDIDESVNLMHDTGLVLLQNGKDFVELSNDTVHGNMLMTTFTCEEEEFEFEGHRLNVGDHGDFVLCHKLCENMGRHRHIDFCKDPGVCESEGGSRKEGVLEHIKGKKMLINDSKFHT</sequence>
<gene>
    <name evidence="1" type="ORF">FMOSSE_LOCUS6590</name>
</gene>
<evidence type="ECO:0000313" key="2">
    <source>
        <dbReference type="Proteomes" id="UP000789375"/>
    </source>
</evidence>
<evidence type="ECO:0000313" key="1">
    <source>
        <dbReference type="EMBL" id="CAG8553500.1"/>
    </source>
</evidence>
<keyword evidence="2" id="KW-1185">Reference proteome</keyword>
<organism evidence="1 2">
    <name type="scientific">Funneliformis mosseae</name>
    <name type="common">Endomycorrhizal fungus</name>
    <name type="synonym">Glomus mosseae</name>
    <dbReference type="NCBI Taxonomy" id="27381"/>
    <lineage>
        <taxon>Eukaryota</taxon>
        <taxon>Fungi</taxon>
        <taxon>Fungi incertae sedis</taxon>
        <taxon>Mucoromycota</taxon>
        <taxon>Glomeromycotina</taxon>
        <taxon>Glomeromycetes</taxon>
        <taxon>Glomerales</taxon>
        <taxon>Glomeraceae</taxon>
        <taxon>Funneliformis</taxon>
    </lineage>
</organism>
<protein>
    <submittedName>
        <fullName evidence="1">15286_t:CDS:1</fullName>
    </submittedName>
</protein>
<accession>A0A9N9B4U0</accession>
<dbReference type="EMBL" id="CAJVPP010001405">
    <property type="protein sequence ID" value="CAG8553500.1"/>
    <property type="molecule type" value="Genomic_DNA"/>
</dbReference>
<feature type="non-terminal residue" evidence="1">
    <location>
        <position position="1"/>
    </location>
</feature>
<comment type="caution">
    <text evidence="1">The sequence shown here is derived from an EMBL/GenBank/DDBJ whole genome shotgun (WGS) entry which is preliminary data.</text>
</comment>
<proteinExistence type="predicted"/>